<dbReference type="InterPro" id="IPR011322">
    <property type="entry name" value="N-reg_PII-like_a/b"/>
</dbReference>
<gene>
    <name evidence="2" type="ORF">NM961_07120</name>
</gene>
<sequence length="88" mass="9566">MRIVYRAENIIDAHLVRHVLEQHGIAAHVSGEYLIGAMGELPLQGLVNVLVAERDFEEAARLAAEVDAELSLPPEPAAFDDDLLPDPA</sequence>
<dbReference type="InterPro" id="IPR018551">
    <property type="entry name" value="DUF2007"/>
</dbReference>
<evidence type="ECO:0000259" key="1">
    <source>
        <dbReference type="Pfam" id="PF09413"/>
    </source>
</evidence>
<evidence type="ECO:0000313" key="2">
    <source>
        <dbReference type="EMBL" id="MCQ4164478.1"/>
    </source>
</evidence>
<accession>A0ABT1QQA1</accession>
<name>A0ABT1QQA1_9GAMM</name>
<dbReference type="Gene3D" id="3.30.70.790">
    <property type="entry name" value="UreE, C-terminal domain"/>
    <property type="match status" value="1"/>
</dbReference>
<keyword evidence="3" id="KW-1185">Reference proteome</keyword>
<protein>
    <submittedName>
        <fullName evidence="2">DUF2007 domain-containing protein</fullName>
    </submittedName>
</protein>
<feature type="domain" description="DUF2007" evidence="1">
    <location>
        <begin position="1"/>
        <end position="66"/>
    </location>
</feature>
<dbReference type="RefSeq" id="WP_255913223.1">
    <property type="nucleotide sequence ID" value="NZ_JANFQO010000005.1"/>
</dbReference>
<dbReference type="Proteomes" id="UP001165498">
    <property type="component" value="Unassembled WGS sequence"/>
</dbReference>
<reference evidence="2" key="1">
    <citation type="submission" date="2022-07" db="EMBL/GenBank/DDBJ databases">
        <title>Tahibacter sp., a new gammaproteobacterium isolated from the silt sample collected at pig farm.</title>
        <authorList>
            <person name="Chen H."/>
        </authorList>
    </citation>
    <scope>NUCLEOTIDE SEQUENCE</scope>
    <source>
        <strain evidence="2">P2K</strain>
    </source>
</reference>
<dbReference type="Pfam" id="PF09413">
    <property type="entry name" value="DUF2007"/>
    <property type="match status" value="1"/>
</dbReference>
<evidence type="ECO:0000313" key="3">
    <source>
        <dbReference type="Proteomes" id="UP001165498"/>
    </source>
</evidence>
<organism evidence="2 3">
    <name type="scientific">Tahibacter harae</name>
    <dbReference type="NCBI Taxonomy" id="2963937"/>
    <lineage>
        <taxon>Bacteria</taxon>
        <taxon>Pseudomonadati</taxon>
        <taxon>Pseudomonadota</taxon>
        <taxon>Gammaproteobacteria</taxon>
        <taxon>Lysobacterales</taxon>
        <taxon>Rhodanobacteraceae</taxon>
        <taxon>Tahibacter</taxon>
    </lineage>
</organism>
<comment type="caution">
    <text evidence="2">The sequence shown here is derived from an EMBL/GenBank/DDBJ whole genome shotgun (WGS) entry which is preliminary data.</text>
</comment>
<proteinExistence type="predicted"/>
<dbReference type="EMBL" id="JANFQO010000005">
    <property type="protein sequence ID" value="MCQ4164478.1"/>
    <property type="molecule type" value="Genomic_DNA"/>
</dbReference>
<dbReference type="SUPFAM" id="SSF54913">
    <property type="entry name" value="GlnB-like"/>
    <property type="match status" value="1"/>
</dbReference>